<dbReference type="PROSITE" id="PS50234">
    <property type="entry name" value="VWFA"/>
    <property type="match status" value="1"/>
</dbReference>
<keyword evidence="1" id="KW-0732">Signal</keyword>
<dbReference type="SMART" id="SM00327">
    <property type="entry name" value="VWA"/>
    <property type="match status" value="1"/>
</dbReference>
<dbReference type="Gene3D" id="3.40.50.410">
    <property type="entry name" value="von Willebrand factor, type A domain"/>
    <property type="match status" value="1"/>
</dbReference>
<feature type="domain" description="VWFA" evidence="2">
    <location>
        <begin position="41"/>
        <end position="219"/>
    </location>
</feature>
<evidence type="ECO:0000313" key="4">
    <source>
        <dbReference type="Proteomes" id="UP000294887"/>
    </source>
</evidence>
<dbReference type="InterPro" id="IPR036465">
    <property type="entry name" value="vWFA_dom_sf"/>
</dbReference>
<gene>
    <name evidence="3" type="ORF">EV695_2229</name>
</gene>
<proteinExistence type="predicted"/>
<feature type="chain" id="PRO_5020206974" evidence="1">
    <location>
        <begin position="39"/>
        <end position="1131"/>
    </location>
</feature>
<name>A0A4R1F0I4_9GAMM</name>
<dbReference type="Pfam" id="PF13519">
    <property type="entry name" value="VWA_2"/>
    <property type="match status" value="1"/>
</dbReference>
<organism evidence="3 4">
    <name type="scientific">Cocleimonas flava</name>
    <dbReference type="NCBI Taxonomy" id="634765"/>
    <lineage>
        <taxon>Bacteria</taxon>
        <taxon>Pseudomonadati</taxon>
        <taxon>Pseudomonadota</taxon>
        <taxon>Gammaproteobacteria</taxon>
        <taxon>Thiotrichales</taxon>
        <taxon>Thiotrichaceae</taxon>
        <taxon>Cocleimonas</taxon>
    </lineage>
</organism>
<keyword evidence="4" id="KW-1185">Reference proteome</keyword>
<feature type="signal peptide" evidence="1">
    <location>
        <begin position="1"/>
        <end position="38"/>
    </location>
</feature>
<dbReference type="OrthoDB" id="9783818at2"/>
<dbReference type="EMBL" id="SMFQ01000003">
    <property type="protein sequence ID" value="TCJ87716.1"/>
    <property type="molecule type" value="Genomic_DNA"/>
</dbReference>
<evidence type="ECO:0000313" key="3">
    <source>
        <dbReference type="EMBL" id="TCJ87716.1"/>
    </source>
</evidence>
<dbReference type="InterPro" id="IPR002035">
    <property type="entry name" value="VWF_A"/>
</dbReference>
<comment type="caution">
    <text evidence="3">The sequence shown here is derived from an EMBL/GenBank/DDBJ whole genome shotgun (WGS) entry which is preliminary data.</text>
</comment>
<sequence>MTANSFANSATPQSPICKLFFIVFFSLFSLATSVSANAEDKAIIVFDASGSMWGQLDGKTKIEIAKKTLSDVVTNWDDEKQLGLLAYGHRRKGDCSDIETLVPVGKNNKAAMISKVNKINPKGKTPISASIKMAANELKFTEDDATVILISDGKETCNADPCETAAELEKLGVNFTAHVIGFGVDKQTSEQLQCIAENTGGLYFPADSAEQLSVALKQIVVKAKVISIRAIDEKTGEVFPKIIDWKLINQYTEEVISLEGSGAGVEILLAGDETDNNSKNIVTTEKSITAGKWLVSGTSGNYSGEASVNIEDNDQKISINFNKKLPKVVINAANEAITGTELDVSWEAPKDLKGLINLQLSEDEPKYHASPLKHTKGISETTLRLPSVAGEYVLRFYDNQDRMVLAEHPITLKEAEIVINAPEEIGTGTELELSWIAPKEAKAKINLEAADDKPKFHRNPHLYVKNKKKEGVMRMPATAGDYVLRWYNQSDRKLVTEKPITLVESTITLNAPDQAGTGSELELSWEAPKTTEAKINLELEGDKPRFHSNPHLSVDDRKKQRIMRMPATAGNYILRWYNRSDQKIVLEKPITLVESVITINAPDQAETGTEIDLSWEAPKSTQAVINLQLADEKPKYHSRPYLNTKGKTSATMRMPAIEGDYVLRWYNISDQKIVAEHPIKLTAAAITITAPDEAGVGTEIDLSWEAPKSSRAVINLRLADEKPSYNSRPYLYTKGKTSASMRMPSEPGEYVLRWYNESDQQIVTERPIKLTPVAITITAPDEAQAGTEIDLSWEAPKTSKAVINLQLADEKPNYNSRPYLYTKGKTSATMRMPSQAGEYVLRWYNESDQQILAERPLKVTPVEITITAPDEAQAGTEIDLSWVAPKTSKAVINLQLADEKPSYNSRPYLYTKGKTSASMRMPSEAGEYVLRWYNESDQQILTERPLKVTPVEITLSADDEAIAGTEIEVAWDAPKGLDAFINVQLADEKPNYNAKNYIYTKKNTSDYLRLPSEAGDYVLRWYNKNHRTPIAERPIKLIAPDITINVPDEIKADTEIEISWEAPKGLNNPFINIQPEGEKPNYNTKKYIYTKNKQSDYMKMPAKPGVYVLRWYNHGVTKPIIEKKITVNSNE</sequence>
<evidence type="ECO:0000259" key="2">
    <source>
        <dbReference type="PROSITE" id="PS50234"/>
    </source>
</evidence>
<protein>
    <submittedName>
        <fullName evidence="3">von Willebrand factor type A domain-containing protein</fullName>
    </submittedName>
</protein>
<accession>A0A4R1F0I4</accession>
<dbReference type="SUPFAM" id="SSF53300">
    <property type="entry name" value="vWA-like"/>
    <property type="match status" value="1"/>
</dbReference>
<dbReference type="Proteomes" id="UP000294887">
    <property type="component" value="Unassembled WGS sequence"/>
</dbReference>
<dbReference type="AlphaFoldDB" id="A0A4R1F0I4"/>
<evidence type="ECO:0000256" key="1">
    <source>
        <dbReference type="SAM" id="SignalP"/>
    </source>
</evidence>
<reference evidence="3 4" key="1">
    <citation type="submission" date="2019-03" db="EMBL/GenBank/DDBJ databases">
        <title>Genomic Encyclopedia of Type Strains, Phase IV (KMG-IV): sequencing the most valuable type-strain genomes for metagenomic binning, comparative biology and taxonomic classification.</title>
        <authorList>
            <person name="Goeker M."/>
        </authorList>
    </citation>
    <scope>NUCLEOTIDE SEQUENCE [LARGE SCALE GENOMIC DNA]</scope>
    <source>
        <strain evidence="3 4">DSM 24830</strain>
    </source>
</reference>
<dbReference type="RefSeq" id="WP_131905969.1">
    <property type="nucleotide sequence ID" value="NZ_BAAAFU010000004.1"/>
</dbReference>